<dbReference type="AlphaFoldDB" id="A0A919QIT1"/>
<accession>A0A919QIT1</accession>
<keyword evidence="2" id="KW-1185">Reference proteome</keyword>
<proteinExistence type="predicted"/>
<evidence type="ECO:0000313" key="1">
    <source>
        <dbReference type="EMBL" id="GIH29636.1"/>
    </source>
</evidence>
<dbReference type="Proteomes" id="UP000640052">
    <property type="component" value="Unassembled WGS sequence"/>
</dbReference>
<gene>
    <name evidence="1" type="ORF">Aph01nite_79460</name>
</gene>
<protein>
    <submittedName>
        <fullName evidence="1">Uncharacterized protein</fullName>
    </submittedName>
</protein>
<evidence type="ECO:0000313" key="2">
    <source>
        <dbReference type="Proteomes" id="UP000640052"/>
    </source>
</evidence>
<dbReference type="EMBL" id="BOOA01000143">
    <property type="protein sequence ID" value="GIH29636.1"/>
    <property type="molecule type" value="Genomic_DNA"/>
</dbReference>
<reference evidence="1" key="1">
    <citation type="submission" date="2021-01" db="EMBL/GenBank/DDBJ databases">
        <title>Whole genome shotgun sequence of Acrocarpospora phusangensis NBRC 108782.</title>
        <authorList>
            <person name="Komaki H."/>
            <person name="Tamura T."/>
        </authorList>
    </citation>
    <scope>NUCLEOTIDE SEQUENCE</scope>
    <source>
        <strain evidence="1">NBRC 108782</strain>
    </source>
</reference>
<name>A0A919QIT1_9ACTN</name>
<comment type="caution">
    <text evidence="1">The sequence shown here is derived from an EMBL/GenBank/DDBJ whole genome shotgun (WGS) entry which is preliminary data.</text>
</comment>
<organism evidence="1 2">
    <name type="scientific">Acrocarpospora phusangensis</name>
    <dbReference type="NCBI Taxonomy" id="1070424"/>
    <lineage>
        <taxon>Bacteria</taxon>
        <taxon>Bacillati</taxon>
        <taxon>Actinomycetota</taxon>
        <taxon>Actinomycetes</taxon>
        <taxon>Streptosporangiales</taxon>
        <taxon>Streptosporangiaceae</taxon>
        <taxon>Acrocarpospora</taxon>
    </lineage>
</organism>
<sequence length="108" mass="11496">MDLDHVLAGVAVVPGQPRQLPPPHAGEAAVSTMISTRRPASGPARRASASARMCFSCGMGRPWRGLPPAPRRLTFRFRHGLTVISYSCTAAFITTDSRVRIPDTVAGA</sequence>